<reference evidence="3" key="1">
    <citation type="submission" date="2020-11" db="EMBL/GenBank/DDBJ databases">
        <authorList>
            <person name="Tran Van P."/>
        </authorList>
    </citation>
    <scope>NUCLEOTIDE SEQUENCE</scope>
</reference>
<dbReference type="AlphaFoldDB" id="A0A7R9KGV6"/>
<dbReference type="InterPro" id="IPR039136">
    <property type="entry name" value="NUFIP1-like"/>
</dbReference>
<dbReference type="EMBL" id="OC855824">
    <property type="protein sequence ID" value="CAD7622712.1"/>
    <property type="molecule type" value="Genomic_DNA"/>
</dbReference>
<accession>A0A7R9KGV6</accession>
<name>A0A7R9KGV6_9ACAR</name>
<evidence type="ECO:0000313" key="3">
    <source>
        <dbReference type="EMBL" id="CAD7622712.1"/>
    </source>
</evidence>
<evidence type="ECO:0000313" key="4">
    <source>
        <dbReference type="Proteomes" id="UP000759131"/>
    </source>
</evidence>
<dbReference type="GO" id="GO:0005634">
    <property type="term" value="C:nucleus"/>
    <property type="evidence" value="ECO:0007669"/>
    <property type="project" value="TreeGrafter"/>
</dbReference>
<sequence length="336" mass="40141">MLPKPNFGSNHSNTSGVNTTADGGHQSRAWFQYNPNQSLVHSQHFPQIRPQFQPNYHQNSSYGNYQHSYHSFNTQNTFNHNYNGYYNQSYGQNNSHNSGPNGHQNKRFKSNVNNDNNNNSHKKTSLNCDTCCRWFTSQELYDQHIAEHIMCGLDECTFRAHPKVIESHQRMQHFCFKDKTLVKRFMSLESEEDIKKWKEERRRHFPTKDNIQKKADMKEKERLEAIEKRNQLMEMKEKERQMRDNERQLNEKETQNDAKTGETKSELIDEKNKRFDRNSKNNRNNRNKKQMKGNNRWKPVDNNNNNRKLTLFQKLMLHDIQNNEDIDEKKSESIEP</sequence>
<dbReference type="Proteomes" id="UP000759131">
    <property type="component" value="Unassembled WGS sequence"/>
</dbReference>
<feature type="compositionally biased region" description="Polar residues" evidence="1">
    <location>
        <begin position="7"/>
        <end position="21"/>
    </location>
</feature>
<evidence type="ECO:0000256" key="1">
    <source>
        <dbReference type="SAM" id="MobiDB-lite"/>
    </source>
</evidence>
<feature type="compositionally biased region" description="Low complexity" evidence="1">
    <location>
        <begin position="84"/>
        <end position="99"/>
    </location>
</feature>
<feature type="domain" description="C2H2-type" evidence="2">
    <location>
        <begin position="128"/>
        <end position="148"/>
    </location>
</feature>
<dbReference type="PANTHER" id="PTHR13309:SF0">
    <property type="entry name" value="FMR1-INTERACTING PROTEIN NUFIP1"/>
    <property type="match status" value="1"/>
</dbReference>
<dbReference type="OrthoDB" id="273070at2759"/>
<feature type="compositionally biased region" description="Basic and acidic residues" evidence="1">
    <location>
        <begin position="229"/>
        <end position="279"/>
    </location>
</feature>
<dbReference type="PANTHER" id="PTHR13309">
    <property type="entry name" value="NUCLEAR FRAGILE X MENTAL RETARDATION PROTEIN INTERACTING PROTEIN 1"/>
    <property type="match status" value="1"/>
</dbReference>
<feature type="compositionally biased region" description="Low complexity" evidence="1">
    <location>
        <begin position="110"/>
        <end position="119"/>
    </location>
</feature>
<feature type="region of interest" description="Disordered" evidence="1">
    <location>
        <begin position="229"/>
        <end position="305"/>
    </location>
</feature>
<dbReference type="PROSITE" id="PS00028">
    <property type="entry name" value="ZINC_FINGER_C2H2_1"/>
    <property type="match status" value="1"/>
</dbReference>
<dbReference type="InterPro" id="IPR019496">
    <property type="entry name" value="NUFIP1_cons_dom"/>
</dbReference>
<feature type="region of interest" description="Disordered" evidence="1">
    <location>
        <begin position="84"/>
        <end position="120"/>
    </location>
</feature>
<evidence type="ECO:0000259" key="2">
    <source>
        <dbReference type="PROSITE" id="PS00028"/>
    </source>
</evidence>
<dbReference type="InterPro" id="IPR013087">
    <property type="entry name" value="Znf_C2H2_type"/>
</dbReference>
<keyword evidence="4" id="KW-1185">Reference proteome</keyword>
<organism evidence="3">
    <name type="scientific">Medioppia subpectinata</name>
    <dbReference type="NCBI Taxonomy" id="1979941"/>
    <lineage>
        <taxon>Eukaryota</taxon>
        <taxon>Metazoa</taxon>
        <taxon>Ecdysozoa</taxon>
        <taxon>Arthropoda</taxon>
        <taxon>Chelicerata</taxon>
        <taxon>Arachnida</taxon>
        <taxon>Acari</taxon>
        <taxon>Acariformes</taxon>
        <taxon>Sarcoptiformes</taxon>
        <taxon>Oribatida</taxon>
        <taxon>Brachypylina</taxon>
        <taxon>Oppioidea</taxon>
        <taxon>Oppiidae</taxon>
        <taxon>Medioppia</taxon>
    </lineage>
</organism>
<dbReference type="GO" id="GO:0000492">
    <property type="term" value="P:box C/D snoRNP assembly"/>
    <property type="evidence" value="ECO:0007669"/>
    <property type="project" value="TreeGrafter"/>
</dbReference>
<proteinExistence type="predicted"/>
<protein>
    <recommendedName>
        <fullName evidence="2">C2H2-type domain-containing protein</fullName>
    </recommendedName>
</protein>
<dbReference type="GO" id="GO:0003723">
    <property type="term" value="F:RNA binding"/>
    <property type="evidence" value="ECO:0007669"/>
    <property type="project" value="InterPro"/>
</dbReference>
<dbReference type="Pfam" id="PF10453">
    <property type="entry name" value="NUFIP1"/>
    <property type="match status" value="1"/>
</dbReference>
<gene>
    <name evidence="3" type="ORF">OSB1V03_LOCUS3175</name>
</gene>
<dbReference type="EMBL" id="CAJPIZ010001249">
    <property type="protein sequence ID" value="CAG2103142.1"/>
    <property type="molecule type" value="Genomic_DNA"/>
</dbReference>
<feature type="region of interest" description="Disordered" evidence="1">
    <location>
        <begin position="1"/>
        <end position="28"/>
    </location>
</feature>